<dbReference type="EMBL" id="CH476628">
    <property type="protein sequence ID" value="EDO03918.1"/>
    <property type="molecule type" value="Genomic_DNA"/>
</dbReference>
<dbReference type="GeneID" id="5488345"/>
<organism evidence="1 2">
    <name type="scientific">Sclerotinia sclerotiorum (strain ATCC 18683 / 1980 / Ss-1)</name>
    <name type="common">White mold</name>
    <name type="synonym">Whetzelinia sclerotiorum</name>
    <dbReference type="NCBI Taxonomy" id="665079"/>
    <lineage>
        <taxon>Eukaryota</taxon>
        <taxon>Fungi</taxon>
        <taxon>Dikarya</taxon>
        <taxon>Ascomycota</taxon>
        <taxon>Pezizomycotina</taxon>
        <taxon>Leotiomycetes</taxon>
        <taxon>Helotiales</taxon>
        <taxon>Sclerotiniaceae</taxon>
        <taxon>Sclerotinia</taxon>
    </lineage>
</organism>
<sequence>MLLTVEVHSLRKANEALSKYWKARKALIRKEGAFSIEDGYSILEQENIEDQIQCDEYTNDGSSARRQATIQ</sequence>
<dbReference type="RefSeq" id="XP_001592160.1">
    <property type="nucleotide sequence ID" value="XM_001592110.1"/>
</dbReference>
<evidence type="ECO:0000313" key="1">
    <source>
        <dbReference type="EMBL" id="EDO03918.1"/>
    </source>
</evidence>
<reference evidence="2" key="1">
    <citation type="journal article" date="2011" name="PLoS Genet.">
        <title>Genomic analysis of the necrotrophic fungal pathogens Sclerotinia sclerotiorum and Botrytis cinerea.</title>
        <authorList>
            <person name="Amselem J."/>
            <person name="Cuomo C.A."/>
            <person name="van Kan J.A."/>
            <person name="Viaud M."/>
            <person name="Benito E.P."/>
            <person name="Couloux A."/>
            <person name="Coutinho P.M."/>
            <person name="de Vries R.P."/>
            <person name="Dyer P.S."/>
            <person name="Fillinger S."/>
            <person name="Fournier E."/>
            <person name="Gout L."/>
            <person name="Hahn M."/>
            <person name="Kohn L."/>
            <person name="Lapalu N."/>
            <person name="Plummer K.M."/>
            <person name="Pradier J.M."/>
            <person name="Quevillon E."/>
            <person name="Sharon A."/>
            <person name="Simon A."/>
            <person name="ten Have A."/>
            <person name="Tudzynski B."/>
            <person name="Tudzynski P."/>
            <person name="Wincker P."/>
            <person name="Andrew M."/>
            <person name="Anthouard V."/>
            <person name="Beever R.E."/>
            <person name="Beffa R."/>
            <person name="Benoit I."/>
            <person name="Bouzid O."/>
            <person name="Brault B."/>
            <person name="Chen Z."/>
            <person name="Choquer M."/>
            <person name="Collemare J."/>
            <person name="Cotton P."/>
            <person name="Danchin E.G."/>
            <person name="Da Silva C."/>
            <person name="Gautier A."/>
            <person name="Giraud C."/>
            <person name="Giraud T."/>
            <person name="Gonzalez C."/>
            <person name="Grossetete S."/>
            <person name="Guldener U."/>
            <person name="Henrissat B."/>
            <person name="Howlett B.J."/>
            <person name="Kodira C."/>
            <person name="Kretschmer M."/>
            <person name="Lappartient A."/>
            <person name="Leroch M."/>
            <person name="Levis C."/>
            <person name="Mauceli E."/>
            <person name="Neuveglise C."/>
            <person name="Oeser B."/>
            <person name="Pearson M."/>
            <person name="Poulain J."/>
            <person name="Poussereau N."/>
            <person name="Quesneville H."/>
            <person name="Rascle C."/>
            <person name="Schumacher J."/>
            <person name="Segurens B."/>
            <person name="Sexton A."/>
            <person name="Silva E."/>
            <person name="Sirven C."/>
            <person name="Soanes D.M."/>
            <person name="Talbot N.J."/>
            <person name="Templeton M."/>
            <person name="Yandava C."/>
            <person name="Yarden O."/>
            <person name="Zeng Q."/>
            <person name="Rollins J.A."/>
            <person name="Lebrun M.H."/>
            <person name="Dickman M."/>
        </authorList>
    </citation>
    <scope>NUCLEOTIDE SEQUENCE [LARGE SCALE GENOMIC DNA]</scope>
    <source>
        <strain evidence="2">ATCC 18683 / 1980 / Ss-1</strain>
    </source>
</reference>
<evidence type="ECO:0000313" key="2">
    <source>
        <dbReference type="Proteomes" id="UP000001312"/>
    </source>
</evidence>
<keyword evidence="2" id="KW-1185">Reference proteome</keyword>
<name>A7EM52_SCLS1</name>
<dbReference type="KEGG" id="ssl:SS1G_06399"/>
<dbReference type="Proteomes" id="UP000001312">
    <property type="component" value="Unassembled WGS sequence"/>
</dbReference>
<protein>
    <submittedName>
        <fullName evidence="1">Uncharacterized protein</fullName>
    </submittedName>
</protein>
<gene>
    <name evidence="1" type="ORF">SS1G_06399</name>
</gene>
<dbReference type="InParanoid" id="A7EM52"/>
<dbReference type="AlphaFoldDB" id="A7EM52"/>
<proteinExistence type="predicted"/>
<accession>A7EM52</accession>